<dbReference type="EMBL" id="VBAJ01000261">
    <property type="protein sequence ID" value="TMJ04676.1"/>
    <property type="molecule type" value="Genomic_DNA"/>
</dbReference>
<dbReference type="Gene3D" id="3.30.530.20">
    <property type="match status" value="1"/>
</dbReference>
<dbReference type="SUPFAM" id="SSF55961">
    <property type="entry name" value="Bet v1-like"/>
    <property type="match status" value="1"/>
</dbReference>
<evidence type="ECO:0000259" key="2">
    <source>
        <dbReference type="Pfam" id="PF08327"/>
    </source>
</evidence>
<reference evidence="3 4" key="1">
    <citation type="journal article" date="2019" name="Nat. Microbiol.">
        <title>Mediterranean grassland soil C-N compound turnover is dependent on rainfall and depth, and is mediated by genomically divergent microorganisms.</title>
        <authorList>
            <person name="Diamond S."/>
            <person name="Andeer P.F."/>
            <person name="Li Z."/>
            <person name="Crits-Christoph A."/>
            <person name="Burstein D."/>
            <person name="Anantharaman K."/>
            <person name="Lane K.R."/>
            <person name="Thomas B.C."/>
            <person name="Pan C."/>
            <person name="Northen T.R."/>
            <person name="Banfield J.F."/>
        </authorList>
    </citation>
    <scope>NUCLEOTIDE SEQUENCE [LARGE SCALE GENOMIC DNA]</scope>
    <source>
        <strain evidence="3">NP_2</strain>
    </source>
</reference>
<feature type="domain" description="Activator of Hsp90 ATPase homologue 1/2-like C-terminal" evidence="2">
    <location>
        <begin position="17"/>
        <end position="146"/>
    </location>
</feature>
<evidence type="ECO:0000313" key="4">
    <source>
        <dbReference type="Proteomes" id="UP000318661"/>
    </source>
</evidence>
<gene>
    <name evidence="3" type="ORF">E6G99_10250</name>
</gene>
<evidence type="ECO:0000256" key="1">
    <source>
        <dbReference type="ARBA" id="ARBA00006817"/>
    </source>
</evidence>
<dbReference type="Proteomes" id="UP000318661">
    <property type="component" value="Unassembled WGS sequence"/>
</dbReference>
<protein>
    <submittedName>
        <fullName evidence="3">SRPBCC domain-containing protein</fullName>
    </submittedName>
</protein>
<dbReference type="InterPro" id="IPR013538">
    <property type="entry name" value="ASHA1/2-like_C"/>
</dbReference>
<dbReference type="AlphaFoldDB" id="A0A537L9U1"/>
<accession>A0A537L9U1</accession>
<dbReference type="CDD" id="cd07814">
    <property type="entry name" value="SRPBCC_CalC_Aha1-like"/>
    <property type="match status" value="1"/>
</dbReference>
<comment type="caution">
    <text evidence="3">The sequence shown here is derived from an EMBL/GenBank/DDBJ whole genome shotgun (WGS) entry which is preliminary data.</text>
</comment>
<dbReference type="Pfam" id="PF08327">
    <property type="entry name" value="AHSA1"/>
    <property type="match status" value="1"/>
</dbReference>
<comment type="similarity">
    <text evidence="1">Belongs to the AHA1 family.</text>
</comment>
<organism evidence="3 4">
    <name type="scientific">Candidatus Segetimicrobium genomatis</name>
    <dbReference type="NCBI Taxonomy" id="2569760"/>
    <lineage>
        <taxon>Bacteria</taxon>
        <taxon>Bacillati</taxon>
        <taxon>Candidatus Sysuimicrobiota</taxon>
        <taxon>Candidatus Sysuimicrobiia</taxon>
        <taxon>Candidatus Sysuimicrobiales</taxon>
        <taxon>Candidatus Segetimicrobiaceae</taxon>
        <taxon>Candidatus Segetimicrobium</taxon>
    </lineage>
</organism>
<sequence>MNPTSTGDTIVQEVTIKAPAERIFKALTNPQERVRWWGAEGRFQVTYMESDLRPGGKWMMRGIGIGGKPFIVSGVYSEIDRPRLLAFTWLPDWQEHATESLVRIDLEEKGGATTVRLTHSGLTSEGARASHRGWPDILAWLQSHVERTA</sequence>
<name>A0A537L9U1_9BACT</name>
<dbReference type="InterPro" id="IPR023393">
    <property type="entry name" value="START-like_dom_sf"/>
</dbReference>
<evidence type="ECO:0000313" key="3">
    <source>
        <dbReference type="EMBL" id="TMJ04676.1"/>
    </source>
</evidence>
<proteinExistence type="inferred from homology"/>